<dbReference type="OrthoDB" id="1928827at2"/>
<name>A0A174GJN4_9CLOT</name>
<accession>A0A174GJN4</accession>
<gene>
    <name evidence="2" type="ORF">CP373A1_11860</name>
</gene>
<keyword evidence="1" id="KW-0175">Coiled coil</keyword>
<organism evidence="2 3">
    <name type="scientific">Clostridium paraputrificum</name>
    <dbReference type="NCBI Taxonomy" id="29363"/>
    <lineage>
        <taxon>Bacteria</taxon>
        <taxon>Bacillati</taxon>
        <taxon>Bacillota</taxon>
        <taxon>Clostridia</taxon>
        <taxon>Eubacteriales</taxon>
        <taxon>Clostridiaceae</taxon>
        <taxon>Clostridium</taxon>
    </lineage>
</organism>
<protein>
    <submittedName>
        <fullName evidence="2">Uncharacterized protein</fullName>
    </submittedName>
</protein>
<dbReference type="EMBL" id="MAPZ01000024">
    <property type="protein sequence ID" value="OBY10190.1"/>
    <property type="molecule type" value="Genomic_DNA"/>
</dbReference>
<dbReference type="AlphaFoldDB" id="A0A174GJN4"/>
<evidence type="ECO:0000313" key="3">
    <source>
        <dbReference type="Proteomes" id="UP000092714"/>
    </source>
</evidence>
<dbReference type="GeneID" id="42776398"/>
<evidence type="ECO:0000256" key="1">
    <source>
        <dbReference type="SAM" id="Coils"/>
    </source>
</evidence>
<evidence type="ECO:0000313" key="2">
    <source>
        <dbReference type="EMBL" id="OBY10190.1"/>
    </source>
</evidence>
<keyword evidence="3" id="KW-1185">Reference proteome</keyword>
<reference evidence="2 3" key="1">
    <citation type="submission" date="2016-06" db="EMBL/GenBank/DDBJ databases">
        <authorList>
            <person name="Kjaerup R.B."/>
            <person name="Dalgaard T.S."/>
            <person name="Juul-Madsen H.R."/>
        </authorList>
    </citation>
    <scope>NUCLEOTIDE SEQUENCE [LARGE SCALE GENOMIC DNA]</scope>
    <source>
        <strain evidence="2 3">373-A1</strain>
    </source>
</reference>
<dbReference type="Proteomes" id="UP000092714">
    <property type="component" value="Unassembled WGS sequence"/>
</dbReference>
<feature type="coiled-coil region" evidence="1">
    <location>
        <begin position="6"/>
        <end position="54"/>
    </location>
</feature>
<proteinExistence type="predicted"/>
<dbReference type="eggNOG" id="ENOG502ZQPP">
    <property type="taxonomic scope" value="Bacteria"/>
</dbReference>
<comment type="caution">
    <text evidence="2">The sequence shown here is derived from an EMBL/GenBank/DDBJ whole genome shotgun (WGS) entry which is preliminary data.</text>
</comment>
<dbReference type="RefSeq" id="WP_027098573.1">
    <property type="nucleotide sequence ID" value="NZ_CABHIH010000004.1"/>
</dbReference>
<sequence length="61" mass="6975">MKETNLKIAQQDIEDALKTVEDIEKVINEDGSSKDIIKEKFESLNEKVKKLEDILKSEGII</sequence>